<dbReference type="AlphaFoldDB" id="A0A382VSK7"/>
<gene>
    <name evidence="2" type="ORF">METZ01_LOCUS402351</name>
</gene>
<name>A0A382VSK7_9ZZZZ</name>
<reference evidence="2" key="1">
    <citation type="submission" date="2018-05" db="EMBL/GenBank/DDBJ databases">
        <authorList>
            <person name="Lanie J.A."/>
            <person name="Ng W.-L."/>
            <person name="Kazmierczak K.M."/>
            <person name="Andrzejewski T.M."/>
            <person name="Davidsen T.M."/>
            <person name="Wayne K.J."/>
            <person name="Tettelin H."/>
            <person name="Glass J.I."/>
            <person name="Rusch D."/>
            <person name="Podicherti R."/>
            <person name="Tsui H.-C.T."/>
            <person name="Winkler M.E."/>
        </authorList>
    </citation>
    <scope>NUCLEOTIDE SEQUENCE</scope>
</reference>
<protein>
    <recommendedName>
        <fullName evidence="3">YCII-related domain-containing protein</fullName>
    </recommendedName>
</protein>
<evidence type="ECO:0000256" key="1">
    <source>
        <dbReference type="SAM" id="MobiDB-lite"/>
    </source>
</evidence>
<feature type="region of interest" description="Disordered" evidence="1">
    <location>
        <begin position="1"/>
        <end position="20"/>
    </location>
</feature>
<evidence type="ECO:0000313" key="2">
    <source>
        <dbReference type="EMBL" id="SVD49497.1"/>
    </source>
</evidence>
<sequence length="98" mass="10543">MSYTSFSMTRPGKAWDGVEPGSEEWLAMQEKQQGVISDAGGTIVAGGWAVGFNAFINIITYPDIECSKKVVARLTAAQMAEIESSALISPEEWANLIS</sequence>
<organism evidence="2">
    <name type="scientific">marine metagenome</name>
    <dbReference type="NCBI Taxonomy" id="408172"/>
    <lineage>
        <taxon>unclassified sequences</taxon>
        <taxon>metagenomes</taxon>
        <taxon>ecological metagenomes</taxon>
    </lineage>
</organism>
<proteinExistence type="predicted"/>
<accession>A0A382VSK7</accession>
<evidence type="ECO:0008006" key="3">
    <source>
        <dbReference type="Google" id="ProtNLM"/>
    </source>
</evidence>
<dbReference type="EMBL" id="UINC01154296">
    <property type="protein sequence ID" value="SVD49497.1"/>
    <property type="molecule type" value="Genomic_DNA"/>
</dbReference>